<accession>A0A7X2ZBY7</accession>
<organism evidence="1 2">
    <name type="scientific">Paenibacillus validus</name>
    <dbReference type="NCBI Taxonomy" id="44253"/>
    <lineage>
        <taxon>Bacteria</taxon>
        <taxon>Bacillati</taxon>
        <taxon>Bacillota</taxon>
        <taxon>Bacilli</taxon>
        <taxon>Bacillales</taxon>
        <taxon>Paenibacillaceae</taxon>
        <taxon>Paenibacillus</taxon>
    </lineage>
</organism>
<dbReference type="AlphaFoldDB" id="A0A7X2ZBY7"/>
<dbReference type="EMBL" id="WNZX01000009">
    <property type="protein sequence ID" value="MUG71393.1"/>
    <property type="molecule type" value="Genomic_DNA"/>
</dbReference>
<comment type="caution">
    <text evidence="1">The sequence shown here is derived from an EMBL/GenBank/DDBJ whole genome shotgun (WGS) entry which is preliminary data.</text>
</comment>
<name>A0A7X2ZBY7_9BACL</name>
<evidence type="ECO:0000313" key="2">
    <source>
        <dbReference type="Proteomes" id="UP000450917"/>
    </source>
</evidence>
<sequence length="167" mass="19969">MSKKLEKNGLWESSRMMLPQHKEAFQNRLNDKSVQHSRPTTEEINMMRDYVLLPIMHSIIIRKAREVERSSETLRLLYSKAAQVLAQNIHVDLSKVKKYLLEKNIRVFEEEKDDRMIRYRYICREHEDSFTITRDYMRAEISVRIGRYADSLVTNMYSAGRPDEQQI</sequence>
<gene>
    <name evidence="1" type="ORF">GNP93_12005</name>
</gene>
<dbReference type="InterPro" id="IPR058600">
    <property type="entry name" value="YhjD-like"/>
</dbReference>
<evidence type="ECO:0000313" key="1">
    <source>
        <dbReference type="EMBL" id="MUG71393.1"/>
    </source>
</evidence>
<keyword evidence="2" id="KW-1185">Reference proteome</keyword>
<dbReference type="Proteomes" id="UP000450917">
    <property type="component" value="Unassembled WGS sequence"/>
</dbReference>
<reference evidence="1 2" key="1">
    <citation type="submission" date="2019-11" db="EMBL/GenBank/DDBJ databases">
        <title>Draft genome sequences of five Paenibacillus species of dairy origin.</title>
        <authorList>
            <person name="Olajide A.M."/>
            <person name="Chen S."/>
            <person name="Lapointe G."/>
        </authorList>
    </citation>
    <scope>NUCLEOTIDE SEQUENCE [LARGE SCALE GENOMIC DNA]</scope>
    <source>
        <strain evidence="1 2">2CS3</strain>
    </source>
</reference>
<dbReference type="RefSeq" id="WP_155614738.1">
    <property type="nucleotide sequence ID" value="NZ_WNZX01000009.1"/>
</dbReference>
<dbReference type="Pfam" id="PF26325">
    <property type="entry name" value="YhjD"/>
    <property type="match status" value="1"/>
</dbReference>
<proteinExistence type="predicted"/>
<protein>
    <submittedName>
        <fullName evidence="1">Uncharacterized protein</fullName>
    </submittedName>
</protein>